<dbReference type="STRING" id="914234.M2PHS6"/>
<dbReference type="Proteomes" id="UP000016930">
    <property type="component" value="Unassembled WGS sequence"/>
</dbReference>
<sequence>MCGTDWLSRIEFFENVRQEYEKMIKEPSTMSNNSSAILLDLRKKFPNIFDGSHYPKLVIAIDNAEELKWHFNAEHSWSDVVCDIVSRYSLAFRESVWVVFSSRDQAVAEYNIGYVPYIRSSLRIAVPGNDIYPPFTLLGWDQFAPPYGTYPTRDVAKLRHLVQFGRPLWKHLMTECGTYSALLEKSTSYMLRSTGSFDPTNHVQALALLSQRFCIQMTSAHPLANHFIAATVSQHLCTCIERADNGTWIHGAYPSEPFLSHVVASILHRPGEDDALLRSLEILLRYASSRVIVAEPHGDLVSRLLWMLCKDFLVRDLSMSQISSDQTLDIELPFCKMLPLAALLESMFGSRMWPRGSPGNAAKDALKNAYVNMSHWARVGEDTARSPEKRSRRALRLWARTAGAQCHLQQVPVRQIVPIWYDAPEASATLKGTASSTDSPYMGHILICSRISEDPTPSSLFDSVTPERYGLEGNMPYVVILLDLGCRTTAIHSAFESNLNAPRLTIHATGMCRETFPFLDRLDRLEQLMKDITELQTVSRPPISFVDDLNDSLLFGSTVESSHMNWERQGYTYDPHGVVVSI</sequence>
<accession>M2PHS6</accession>
<gene>
    <name evidence="1" type="ORF">CERSUDRAFT_96757</name>
</gene>
<evidence type="ECO:0000313" key="2">
    <source>
        <dbReference type="Proteomes" id="UP000016930"/>
    </source>
</evidence>
<organism evidence="1 2">
    <name type="scientific">Ceriporiopsis subvermispora (strain B)</name>
    <name type="common">White-rot fungus</name>
    <name type="synonym">Gelatoporia subvermispora</name>
    <dbReference type="NCBI Taxonomy" id="914234"/>
    <lineage>
        <taxon>Eukaryota</taxon>
        <taxon>Fungi</taxon>
        <taxon>Dikarya</taxon>
        <taxon>Basidiomycota</taxon>
        <taxon>Agaricomycotina</taxon>
        <taxon>Agaricomycetes</taxon>
        <taxon>Polyporales</taxon>
        <taxon>Gelatoporiaceae</taxon>
        <taxon>Gelatoporia</taxon>
    </lineage>
</organism>
<evidence type="ECO:0000313" key="1">
    <source>
        <dbReference type="EMBL" id="EMD35644.1"/>
    </source>
</evidence>
<dbReference type="AlphaFoldDB" id="M2PHS6"/>
<dbReference type="HOGENOM" id="CLU_009568_3_0_1"/>
<reference evidence="1 2" key="1">
    <citation type="journal article" date="2012" name="Proc. Natl. Acad. Sci. U.S.A.">
        <title>Comparative genomics of Ceriporiopsis subvermispora and Phanerochaete chrysosporium provide insight into selective ligninolysis.</title>
        <authorList>
            <person name="Fernandez-Fueyo E."/>
            <person name="Ruiz-Duenas F.J."/>
            <person name="Ferreira P."/>
            <person name="Floudas D."/>
            <person name="Hibbett D.S."/>
            <person name="Canessa P."/>
            <person name="Larrondo L.F."/>
            <person name="James T.Y."/>
            <person name="Seelenfreund D."/>
            <person name="Lobos S."/>
            <person name="Polanco R."/>
            <person name="Tello M."/>
            <person name="Honda Y."/>
            <person name="Watanabe T."/>
            <person name="Watanabe T."/>
            <person name="Ryu J.S."/>
            <person name="Kubicek C.P."/>
            <person name="Schmoll M."/>
            <person name="Gaskell J."/>
            <person name="Hammel K.E."/>
            <person name="St John F.J."/>
            <person name="Vanden Wymelenberg A."/>
            <person name="Sabat G."/>
            <person name="Splinter BonDurant S."/>
            <person name="Syed K."/>
            <person name="Yadav J.S."/>
            <person name="Doddapaneni H."/>
            <person name="Subramanian V."/>
            <person name="Lavin J.L."/>
            <person name="Oguiza J.A."/>
            <person name="Perez G."/>
            <person name="Pisabarro A.G."/>
            <person name="Ramirez L."/>
            <person name="Santoyo F."/>
            <person name="Master E."/>
            <person name="Coutinho P.M."/>
            <person name="Henrissat B."/>
            <person name="Lombard V."/>
            <person name="Magnuson J.K."/>
            <person name="Kuees U."/>
            <person name="Hori C."/>
            <person name="Igarashi K."/>
            <person name="Samejima M."/>
            <person name="Held B.W."/>
            <person name="Barry K.W."/>
            <person name="LaButti K.M."/>
            <person name="Lapidus A."/>
            <person name="Lindquist E.A."/>
            <person name="Lucas S.M."/>
            <person name="Riley R."/>
            <person name="Salamov A.A."/>
            <person name="Hoffmeister D."/>
            <person name="Schwenk D."/>
            <person name="Hadar Y."/>
            <person name="Yarden O."/>
            <person name="de Vries R.P."/>
            <person name="Wiebenga A."/>
            <person name="Stenlid J."/>
            <person name="Eastwood D."/>
            <person name="Grigoriev I.V."/>
            <person name="Berka R.M."/>
            <person name="Blanchette R.A."/>
            <person name="Kersten P."/>
            <person name="Martinez A.T."/>
            <person name="Vicuna R."/>
            <person name="Cullen D."/>
        </authorList>
    </citation>
    <scope>NUCLEOTIDE SEQUENCE [LARGE SCALE GENOMIC DNA]</scope>
    <source>
        <strain evidence="1 2">B</strain>
    </source>
</reference>
<keyword evidence="2" id="KW-1185">Reference proteome</keyword>
<dbReference type="EMBL" id="KB445800">
    <property type="protein sequence ID" value="EMD35644.1"/>
    <property type="molecule type" value="Genomic_DNA"/>
</dbReference>
<dbReference type="OrthoDB" id="107110at2759"/>
<protein>
    <submittedName>
        <fullName evidence="1">Uncharacterized protein</fullName>
    </submittedName>
</protein>
<name>M2PHS6_CERS8</name>
<dbReference type="PANTHER" id="PTHR33266:SF1">
    <property type="entry name" value="F-BOX DOMAIN-CONTAINING PROTEIN"/>
    <property type="match status" value="1"/>
</dbReference>
<dbReference type="PANTHER" id="PTHR33266">
    <property type="entry name" value="CHROMOSOME 15, WHOLE GENOME SHOTGUN SEQUENCE"/>
    <property type="match status" value="1"/>
</dbReference>
<proteinExistence type="predicted"/>